<evidence type="ECO:0000259" key="6">
    <source>
        <dbReference type="Pfam" id="PF12460"/>
    </source>
</evidence>
<dbReference type="InterPro" id="IPR016024">
    <property type="entry name" value="ARM-type_fold"/>
</dbReference>
<dbReference type="VEuPathDB" id="FungiDB:PNEJI1_002154"/>
<evidence type="ECO:0000256" key="2">
    <source>
        <dbReference type="ARBA" id="ARBA00009340"/>
    </source>
</evidence>
<dbReference type="GO" id="GO:0005634">
    <property type="term" value="C:nucleus"/>
    <property type="evidence" value="ECO:0007669"/>
    <property type="project" value="UniProtKB-SubCell"/>
</dbReference>
<keyword evidence="5" id="KW-0234">DNA repair</keyword>
<dbReference type="Gene3D" id="1.25.10.10">
    <property type="entry name" value="Leucine-rich Repeat Variant"/>
    <property type="match status" value="2"/>
</dbReference>
<dbReference type="FunCoup" id="L0P9L8">
    <property type="interactions" value="405"/>
</dbReference>
<dbReference type="Proteomes" id="UP000010422">
    <property type="component" value="Unassembled WGS sequence"/>
</dbReference>
<sequence length="516" mass="58786">MLSKVIESISPEALHSKQIYVITRFFCGCLDDQSFLKEILIGLKCVSANDELSSYSIPSLIDKYDFSPINTKKDIIDMLSFCMETYSPDVIETYIIQIWNMLKNEIFEKSDDDLVKKSLDCLFIISKVFSQEISKNSENTSLIKFLTPISDEINKHFEEPGTKTAKNSIKILYSLSSASKYAFELLFEHCIPSLLSRFEKEDSINTKAAILEFISFFLLSALYVYNSYNKEINEGIPINSILMKEKNRLFTILSNSLTTPFFSNKYTRAAAIHALLTFSEIHSLLQYDEVKLIVQYFNDIVLKEENNLKAEALEALVKIAETKPNLILETTFSSFLKLLSETDSATISNNCSLPLNEIILTVLSHLCVEKQLFNIFISHILNTFDIISDLKSNYLIALSYVIQNTPKHIILPELASVLPLLLQCFSLDDYKLKVSNINILYIITLESSDLIIEHLGSLIPFLLTFSTEKHNNDINVQIAALKCLGLFPTILKTEFILPFKNTVIRKLVEVLDDPKR</sequence>
<gene>
    <name evidence="8" type="ORF">PNEJI1_002154</name>
</gene>
<dbReference type="GO" id="GO:0097361">
    <property type="term" value="C:cytosolic [4Fe-4S] assembly targeting complex"/>
    <property type="evidence" value="ECO:0007669"/>
    <property type="project" value="UniProtKB-UniRule"/>
</dbReference>
<dbReference type="PANTHER" id="PTHR12891">
    <property type="entry name" value="DNA REPAIR/TRANSCRIPTION PROTEIN MET18/MMS19"/>
    <property type="match status" value="1"/>
</dbReference>
<dbReference type="InterPro" id="IPR029240">
    <property type="entry name" value="MMS19_N"/>
</dbReference>
<evidence type="ECO:0000256" key="1">
    <source>
        <dbReference type="ARBA" id="ARBA00004123"/>
    </source>
</evidence>
<evidence type="ECO:0000256" key="4">
    <source>
        <dbReference type="ARBA" id="ARBA00023242"/>
    </source>
</evidence>
<evidence type="ECO:0000313" key="8">
    <source>
        <dbReference type="EMBL" id="CCJ29073.1"/>
    </source>
</evidence>
<dbReference type="SUPFAM" id="SSF48371">
    <property type="entry name" value="ARM repeat"/>
    <property type="match status" value="1"/>
</dbReference>
<evidence type="ECO:0000313" key="9">
    <source>
        <dbReference type="Proteomes" id="UP000010422"/>
    </source>
</evidence>
<dbReference type="InterPro" id="IPR024687">
    <property type="entry name" value="MMS19_C"/>
</dbReference>
<dbReference type="STRING" id="1209962.L0P9L8"/>
<comment type="function">
    <text evidence="5">Key component of the cytosolic iron-sulfur protein assembly (CIA) complex, a multiprotein complex that mediates the incorporation of iron-sulfur cluster into apoproteins specifically involved in DNA metabolism and genomic integrity. In the CIA complex, MMS19 acts as an adapter between early-acting CIA components and a subset of cellular target iron-sulfur proteins.</text>
</comment>
<protein>
    <recommendedName>
        <fullName evidence="5">MMS19 nucleotide excision repair protein</fullName>
    </recommendedName>
</protein>
<dbReference type="InParanoid" id="L0P9L8"/>
<dbReference type="GO" id="GO:0006281">
    <property type="term" value="P:DNA repair"/>
    <property type="evidence" value="ECO:0007669"/>
    <property type="project" value="UniProtKB-UniRule"/>
</dbReference>
<dbReference type="GO" id="GO:0051604">
    <property type="term" value="P:protein maturation"/>
    <property type="evidence" value="ECO:0007669"/>
    <property type="project" value="UniProtKB-UniRule"/>
</dbReference>
<name>L0P9L8_PNEJI</name>
<keyword evidence="5" id="KW-0227">DNA damage</keyword>
<feature type="domain" description="MMS19 N-terminal" evidence="7">
    <location>
        <begin position="44"/>
        <end position="107"/>
    </location>
</feature>
<organism evidence="9">
    <name type="scientific">Pneumocystis jirovecii</name>
    <name type="common">Human pneumocystis pneumonia agent</name>
    <dbReference type="NCBI Taxonomy" id="42068"/>
    <lineage>
        <taxon>Eukaryota</taxon>
        <taxon>Fungi</taxon>
        <taxon>Dikarya</taxon>
        <taxon>Ascomycota</taxon>
        <taxon>Taphrinomycotina</taxon>
        <taxon>Pneumocystomycetes</taxon>
        <taxon>Pneumocystaceae</taxon>
        <taxon>Pneumocystis</taxon>
    </lineage>
</organism>
<dbReference type="Pfam" id="PF12460">
    <property type="entry name" value="MMS19_C"/>
    <property type="match status" value="1"/>
</dbReference>
<keyword evidence="3" id="KW-0677">Repeat</keyword>
<dbReference type="GO" id="GO:0016226">
    <property type="term" value="P:iron-sulfur cluster assembly"/>
    <property type="evidence" value="ECO:0007669"/>
    <property type="project" value="UniProtKB-UniRule"/>
</dbReference>
<reference evidence="8 9" key="1">
    <citation type="journal article" date="2012" name="MBio">
        <title>De novo assembly of the Pneumocystis jirovecii genome from a single bronchoalveolar lavage fluid specimen from a patient.</title>
        <authorList>
            <person name="Cisse O.H."/>
            <person name="Pagni M."/>
            <person name="Hauser P.M."/>
        </authorList>
    </citation>
    <scope>NUCLEOTIDE SEQUENCE [LARGE SCALE GENOMIC DNA]</scope>
    <source>
        <strain evidence="8 9">SE8</strain>
    </source>
</reference>
<dbReference type="Pfam" id="PF14500">
    <property type="entry name" value="MMS19_N"/>
    <property type="match status" value="1"/>
</dbReference>
<accession>L0P9L8</accession>
<dbReference type="AlphaFoldDB" id="L0P9L8"/>
<dbReference type="PANTHER" id="PTHR12891:SF0">
    <property type="entry name" value="MMS19 NUCLEOTIDE EXCISION REPAIR PROTEIN HOMOLOG"/>
    <property type="match status" value="1"/>
</dbReference>
<comment type="subcellular location">
    <subcellularLocation>
        <location evidence="1 5">Nucleus</location>
    </subcellularLocation>
</comment>
<feature type="domain" description="MMS19 C-terminal" evidence="6">
    <location>
        <begin position="391"/>
        <end position="488"/>
    </location>
</feature>
<dbReference type="EMBL" id="CAKM01000152">
    <property type="protein sequence ID" value="CCJ29073.1"/>
    <property type="molecule type" value="Genomic_DNA"/>
</dbReference>
<dbReference type="InterPro" id="IPR039920">
    <property type="entry name" value="MMS19"/>
</dbReference>
<comment type="similarity">
    <text evidence="2 5">Belongs to the MET18/MMS19 family.</text>
</comment>
<dbReference type="InterPro" id="IPR011989">
    <property type="entry name" value="ARM-like"/>
</dbReference>
<evidence type="ECO:0000256" key="5">
    <source>
        <dbReference type="RuleBase" id="RU367072"/>
    </source>
</evidence>
<comment type="caution">
    <text evidence="8">The sequence shown here is derived from an EMBL/GenBank/DDBJ whole genome shotgun (WGS) entry which is preliminary data.</text>
</comment>
<evidence type="ECO:0000259" key="7">
    <source>
        <dbReference type="Pfam" id="PF14500"/>
    </source>
</evidence>
<evidence type="ECO:0000256" key="3">
    <source>
        <dbReference type="ARBA" id="ARBA00022737"/>
    </source>
</evidence>
<proteinExistence type="inferred from homology"/>
<keyword evidence="4 5" id="KW-0539">Nucleus</keyword>
<feature type="non-terminal residue" evidence="8">
    <location>
        <position position="516"/>
    </location>
</feature>